<keyword evidence="2" id="KW-1185">Reference proteome</keyword>
<comment type="caution">
    <text evidence="1">The sequence shown here is derived from an EMBL/GenBank/DDBJ whole genome shotgun (WGS) entry which is preliminary data.</text>
</comment>
<dbReference type="Proteomes" id="UP001519325">
    <property type="component" value="Unassembled WGS sequence"/>
</dbReference>
<organism evidence="1 2">
    <name type="scientific">Nocardia goodfellowii</name>
    <dbReference type="NCBI Taxonomy" id="882446"/>
    <lineage>
        <taxon>Bacteria</taxon>
        <taxon>Bacillati</taxon>
        <taxon>Actinomycetota</taxon>
        <taxon>Actinomycetes</taxon>
        <taxon>Mycobacteriales</taxon>
        <taxon>Nocardiaceae</taxon>
        <taxon>Nocardia</taxon>
    </lineage>
</organism>
<dbReference type="RefSeq" id="WP_209894816.1">
    <property type="nucleotide sequence ID" value="NZ_JAGGMR010000001.1"/>
</dbReference>
<evidence type="ECO:0000313" key="2">
    <source>
        <dbReference type="Proteomes" id="UP001519325"/>
    </source>
</evidence>
<reference evidence="1 2" key="1">
    <citation type="submission" date="2021-03" db="EMBL/GenBank/DDBJ databases">
        <title>Sequencing the genomes of 1000 actinobacteria strains.</title>
        <authorList>
            <person name="Klenk H.-P."/>
        </authorList>
    </citation>
    <scope>NUCLEOTIDE SEQUENCE [LARGE SCALE GENOMIC DNA]</scope>
    <source>
        <strain evidence="1 2">DSM 45516</strain>
    </source>
</reference>
<protein>
    <recommendedName>
        <fullName evidence="3">DUF306 domain-containing protein</fullName>
    </recommendedName>
</protein>
<proteinExistence type="predicted"/>
<accession>A0ABS4QKC6</accession>
<evidence type="ECO:0000313" key="1">
    <source>
        <dbReference type="EMBL" id="MBP2192164.1"/>
    </source>
</evidence>
<gene>
    <name evidence="1" type="ORF">BJ987_005065</name>
</gene>
<evidence type="ECO:0008006" key="3">
    <source>
        <dbReference type="Google" id="ProtNLM"/>
    </source>
</evidence>
<name>A0ABS4QKC6_9NOCA</name>
<dbReference type="EMBL" id="JAGGMR010000001">
    <property type="protein sequence ID" value="MBP2192164.1"/>
    <property type="molecule type" value="Genomic_DNA"/>
</dbReference>
<sequence>MFDTGNGDGPLRTDRLNLGADLDLASIQGLPVLEYLVFRPAEKGTAMRSGHQPLAALATVFIAAAASTLPQADATPWPMAPIQHAAAGPSGAKLTIDPDKVRIQSDTSKLKVGGTYTCTQKGETNRISIRGKQPTIQPDFVGYTATWVSCPGTDQPWEATMTPIKDLYRTEQYGNWKPGYWADISASLTVRKGKIGDYLESAKAEPYGGYLRMEGD</sequence>